<sequence>MLDAEFALAHTPYLRRRFGPRPMRGTSTLKPTNHRASKGRTRMRTPTLEPCNDQAVSTEEKYLEGPESVLRVPLPMPQGGYTVADLLAMPETHTRIELTDGALTVSPSASSAHQYVAMMLGARLEDARPETYAVNQDVDVHLSERTTRRPDVLIVRSGISRAWPYYAGEDLVVAVEIESPTSGRMDRIVKPLVYADYKIPYYWRIEINTEPVAIVHHLKYGGYVEVSRGPRIEVSEPFPFSVDLTELMGRYA</sequence>
<protein>
    <submittedName>
        <fullName evidence="3">Uma2 family endonuclease</fullName>
    </submittedName>
</protein>
<comment type="caution">
    <text evidence="3">The sequence shown here is derived from an EMBL/GenBank/DDBJ whole genome shotgun (WGS) entry which is preliminary data.</text>
</comment>
<feature type="region of interest" description="Disordered" evidence="1">
    <location>
        <begin position="17"/>
        <end position="51"/>
    </location>
</feature>
<evidence type="ECO:0000259" key="2">
    <source>
        <dbReference type="Pfam" id="PF05685"/>
    </source>
</evidence>
<dbReference type="SUPFAM" id="SSF52980">
    <property type="entry name" value="Restriction endonuclease-like"/>
    <property type="match status" value="1"/>
</dbReference>
<evidence type="ECO:0000313" key="4">
    <source>
        <dbReference type="Proteomes" id="UP000317982"/>
    </source>
</evidence>
<evidence type="ECO:0000256" key="1">
    <source>
        <dbReference type="SAM" id="MobiDB-lite"/>
    </source>
</evidence>
<dbReference type="Pfam" id="PF05685">
    <property type="entry name" value="Uma2"/>
    <property type="match status" value="1"/>
</dbReference>
<keyword evidence="3" id="KW-0540">Nuclease</keyword>
<accession>A0A545AYZ5</accession>
<dbReference type="OrthoDB" id="5524117at2"/>
<keyword evidence="4" id="KW-1185">Reference proteome</keyword>
<dbReference type="InterPro" id="IPR012296">
    <property type="entry name" value="Nuclease_put_TT1808"/>
</dbReference>
<dbReference type="InParanoid" id="A0A545AYZ5"/>
<name>A0A545AYZ5_9ACTN</name>
<evidence type="ECO:0000313" key="3">
    <source>
        <dbReference type="EMBL" id="TQS46556.1"/>
    </source>
</evidence>
<dbReference type="CDD" id="cd06260">
    <property type="entry name" value="DUF820-like"/>
    <property type="match status" value="1"/>
</dbReference>
<dbReference type="GO" id="GO:0004519">
    <property type="term" value="F:endonuclease activity"/>
    <property type="evidence" value="ECO:0007669"/>
    <property type="project" value="UniProtKB-KW"/>
</dbReference>
<dbReference type="InterPro" id="IPR011335">
    <property type="entry name" value="Restrct_endonuc-II-like"/>
</dbReference>
<dbReference type="AlphaFoldDB" id="A0A545AYZ5"/>
<feature type="compositionally biased region" description="Basic residues" evidence="1">
    <location>
        <begin position="32"/>
        <end position="43"/>
    </location>
</feature>
<dbReference type="InterPro" id="IPR008538">
    <property type="entry name" value="Uma2"/>
</dbReference>
<organism evidence="3 4">
    <name type="scientific">Cryptosporangium phraense</name>
    <dbReference type="NCBI Taxonomy" id="2593070"/>
    <lineage>
        <taxon>Bacteria</taxon>
        <taxon>Bacillati</taxon>
        <taxon>Actinomycetota</taxon>
        <taxon>Actinomycetes</taxon>
        <taxon>Cryptosporangiales</taxon>
        <taxon>Cryptosporangiaceae</taxon>
        <taxon>Cryptosporangium</taxon>
    </lineage>
</organism>
<dbReference type="Gene3D" id="3.90.1570.10">
    <property type="entry name" value="tt1808, chain A"/>
    <property type="match status" value="1"/>
</dbReference>
<gene>
    <name evidence="3" type="ORF">FL583_04025</name>
</gene>
<dbReference type="PANTHER" id="PTHR35400:SF3">
    <property type="entry name" value="SLL1072 PROTEIN"/>
    <property type="match status" value="1"/>
</dbReference>
<dbReference type="PANTHER" id="PTHR35400">
    <property type="entry name" value="SLR1083 PROTEIN"/>
    <property type="match status" value="1"/>
</dbReference>
<keyword evidence="3" id="KW-0255">Endonuclease</keyword>
<keyword evidence="3" id="KW-0378">Hydrolase</keyword>
<dbReference type="Proteomes" id="UP000317982">
    <property type="component" value="Unassembled WGS sequence"/>
</dbReference>
<reference evidence="3 4" key="1">
    <citation type="submission" date="2019-07" db="EMBL/GenBank/DDBJ databases">
        <title>Cryptosporangium phraense sp. nov., isolated from plant litter.</title>
        <authorList>
            <person name="Suriyachadkun C."/>
        </authorList>
    </citation>
    <scope>NUCLEOTIDE SEQUENCE [LARGE SCALE GENOMIC DNA]</scope>
    <source>
        <strain evidence="3 4">A-T 5661</strain>
    </source>
</reference>
<proteinExistence type="predicted"/>
<feature type="domain" description="Putative restriction endonuclease" evidence="2">
    <location>
        <begin position="84"/>
        <end position="242"/>
    </location>
</feature>
<dbReference type="EMBL" id="VIRS01000002">
    <property type="protein sequence ID" value="TQS46556.1"/>
    <property type="molecule type" value="Genomic_DNA"/>
</dbReference>